<keyword evidence="6" id="KW-1185">Reference proteome</keyword>
<dbReference type="CDD" id="cd03444">
    <property type="entry name" value="Thioesterase_II_repeat1"/>
    <property type="match status" value="1"/>
</dbReference>
<evidence type="ECO:0000256" key="2">
    <source>
        <dbReference type="ARBA" id="ARBA00022801"/>
    </source>
</evidence>
<dbReference type="InterPro" id="IPR029069">
    <property type="entry name" value="HotDog_dom_sf"/>
</dbReference>
<feature type="domain" description="Acyl-CoA thioesterase-like C-terminal" evidence="4">
    <location>
        <begin position="207"/>
        <end position="316"/>
    </location>
</feature>
<comment type="similarity">
    <text evidence="1">Belongs to the C/M/P thioester hydrolase family.</text>
</comment>
<evidence type="ECO:0000256" key="1">
    <source>
        <dbReference type="ARBA" id="ARBA00006538"/>
    </source>
</evidence>
<reference evidence="5" key="1">
    <citation type="submission" date="2023-03" db="EMBL/GenBank/DDBJ databases">
        <title>Mating type loci evolution in Malassezia.</title>
        <authorList>
            <person name="Coelho M.A."/>
        </authorList>
    </citation>
    <scope>NUCLEOTIDE SEQUENCE</scope>
    <source>
        <strain evidence="5">CBS 11721</strain>
    </source>
</reference>
<keyword evidence="2 5" id="KW-0378">Hydrolase</keyword>
<evidence type="ECO:0000313" key="5">
    <source>
        <dbReference type="EMBL" id="WFD35597.1"/>
    </source>
</evidence>
<dbReference type="Pfam" id="PF20789">
    <property type="entry name" value="4HBT_3C"/>
    <property type="match status" value="1"/>
</dbReference>
<dbReference type="GO" id="GO:0009062">
    <property type="term" value="P:fatty acid catabolic process"/>
    <property type="evidence" value="ECO:0007669"/>
    <property type="project" value="TreeGrafter"/>
</dbReference>
<dbReference type="GO" id="GO:0005782">
    <property type="term" value="C:peroxisomal matrix"/>
    <property type="evidence" value="ECO:0007669"/>
    <property type="project" value="UniProtKB-SubCell"/>
</dbReference>
<dbReference type="PANTHER" id="PTHR11066">
    <property type="entry name" value="ACYL-COA THIOESTERASE"/>
    <property type="match status" value="1"/>
</dbReference>
<evidence type="ECO:0000259" key="3">
    <source>
        <dbReference type="Pfam" id="PF13622"/>
    </source>
</evidence>
<dbReference type="EC" id="3.1.2.2" evidence="5"/>
<protein>
    <submittedName>
        <fullName evidence="5">Palmitoyl-CoA hydrolase</fullName>
        <ecNumber evidence="5">3.1.2.2</ecNumber>
    </submittedName>
</protein>
<dbReference type="Pfam" id="PF13622">
    <property type="entry name" value="4HBT_3"/>
    <property type="match status" value="1"/>
</dbReference>
<dbReference type="EMBL" id="CP119879">
    <property type="protein sequence ID" value="WFD35597.1"/>
    <property type="molecule type" value="Genomic_DNA"/>
</dbReference>
<dbReference type="GO" id="GO:0047617">
    <property type="term" value="F:fatty acyl-CoA hydrolase activity"/>
    <property type="evidence" value="ECO:0007669"/>
    <property type="project" value="InterPro"/>
</dbReference>
<dbReference type="Proteomes" id="UP001219933">
    <property type="component" value="Chromosome 3"/>
</dbReference>
<dbReference type="InterPro" id="IPR003703">
    <property type="entry name" value="Acyl_CoA_thio"/>
</dbReference>
<dbReference type="Gene3D" id="2.40.160.210">
    <property type="entry name" value="Acyl-CoA thioesterase, double hotdog domain"/>
    <property type="match status" value="1"/>
</dbReference>
<name>A0AAF0EVS0_9BASI</name>
<proteinExistence type="inferred from homology"/>
<dbReference type="InterPro" id="IPR049450">
    <property type="entry name" value="ACOT8-like_C"/>
</dbReference>
<dbReference type="CDD" id="cd03445">
    <property type="entry name" value="Thioesterase_II_repeat2"/>
    <property type="match status" value="1"/>
</dbReference>
<feature type="domain" description="Acyl-CoA thioesterase-like N-terminal HotDog" evidence="3">
    <location>
        <begin position="31"/>
        <end position="112"/>
    </location>
</feature>
<dbReference type="InterPro" id="IPR042171">
    <property type="entry name" value="Acyl-CoA_hotdog"/>
</dbReference>
<dbReference type="GO" id="GO:0006637">
    <property type="term" value="P:acyl-CoA metabolic process"/>
    <property type="evidence" value="ECO:0007669"/>
    <property type="project" value="InterPro"/>
</dbReference>
<evidence type="ECO:0000259" key="4">
    <source>
        <dbReference type="Pfam" id="PF20789"/>
    </source>
</evidence>
<dbReference type="AlphaFoldDB" id="A0AAF0EVS0"/>
<accession>A0AAF0EVS0</accession>
<sequence length="323" mass="36559">MTDWDKRLRDAILVRRIGTDHFESRIDDQWVPLFNKGIFGGTFLAQSIAAASETVPSEYHLHYISSQFLRPGTPDRVQYRVNRLRDGSSYIFRTVEATQGGRVLFLASISFQSEEEGQPDFYIIPPVTTTADIAWKASHPGVNGATITTAVLPPEESMPASDRFKEAMQDPKIGKRRESLMHWTKDQRDVFPLETRHAVPDMCTKWGTLTPNIRTAFWLRSRVPFDGDHNEQRAALAYQVDHMTLSNILATQNGVPPTMMATLNHTMWFFAPFNMHDWLLLVLENQVLGNGRGLVTGRIYRRDGVFVAAIAQEGVVRMPAAKV</sequence>
<gene>
    <name evidence="5" type="ORF">MCUN1_002453</name>
</gene>
<dbReference type="PANTHER" id="PTHR11066:SF34">
    <property type="entry name" value="ACYL-COENZYME A THIOESTERASE 8"/>
    <property type="match status" value="1"/>
</dbReference>
<organism evidence="5 6">
    <name type="scientific">Malassezia cuniculi</name>
    <dbReference type="NCBI Taxonomy" id="948313"/>
    <lineage>
        <taxon>Eukaryota</taxon>
        <taxon>Fungi</taxon>
        <taxon>Dikarya</taxon>
        <taxon>Basidiomycota</taxon>
        <taxon>Ustilaginomycotina</taxon>
        <taxon>Malasseziomycetes</taxon>
        <taxon>Malasseziales</taxon>
        <taxon>Malasseziaceae</taxon>
        <taxon>Malassezia</taxon>
    </lineage>
</organism>
<dbReference type="SUPFAM" id="SSF54637">
    <property type="entry name" value="Thioesterase/thiol ester dehydrase-isomerase"/>
    <property type="match status" value="2"/>
</dbReference>
<evidence type="ECO:0000313" key="6">
    <source>
        <dbReference type="Proteomes" id="UP001219933"/>
    </source>
</evidence>
<dbReference type="InterPro" id="IPR049449">
    <property type="entry name" value="TesB_ACOT8-like_N"/>
</dbReference>